<gene>
    <name evidence="10" type="ORF">OMES3154_00949</name>
</gene>
<evidence type="ECO:0000256" key="6">
    <source>
        <dbReference type="ARBA" id="ARBA00022692"/>
    </source>
</evidence>
<comment type="subcellular location">
    <subcellularLocation>
        <location evidence="1">Cell membrane</location>
        <topology evidence="1">Multi-pass membrane protein</topology>
    </subcellularLocation>
</comment>
<protein>
    <submittedName>
        <fullName evidence="10">PTS system mannose/fructose/sorbose family transporter subunit IIC</fullName>
    </submittedName>
</protein>
<feature type="transmembrane region" description="Helical" evidence="9">
    <location>
        <begin position="93"/>
        <end position="114"/>
    </location>
</feature>
<evidence type="ECO:0000256" key="2">
    <source>
        <dbReference type="ARBA" id="ARBA00022448"/>
    </source>
</evidence>
<dbReference type="GO" id="GO:0005886">
    <property type="term" value="C:plasma membrane"/>
    <property type="evidence" value="ECO:0007669"/>
    <property type="project" value="UniProtKB-SubCell"/>
</dbReference>
<keyword evidence="8 9" id="KW-0472">Membrane</keyword>
<feature type="transmembrane region" description="Helical" evidence="9">
    <location>
        <begin position="205"/>
        <end position="233"/>
    </location>
</feature>
<dbReference type="InterPro" id="IPR050303">
    <property type="entry name" value="GatZ_KbaZ_carbometab"/>
</dbReference>
<proteinExistence type="predicted"/>
<dbReference type="RefSeq" id="WP_156683640.1">
    <property type="nucleotide sequence ID" value="NZ_CABWIB010000001.1"/>
</dbReference>
<organism evidence="10 11">
    <name type="scientific">Oceanivirga miroungae</name>
    <dbReference type="NCBI Taxonomy" id="1130046"/>
    <lineage>
        <taxon>Bacteria</taxon>
        <taxon>Fusobacteriati</taxon>
        <taxon>Fusobacteriota</taxon>
        <taxon>Fusobacteriia</taxon>
        <taxon>Fusobacteriales</taxon>
        <taxon>Leptotrichiaceae</taxon>
        <taxon>Oceanivirga</taxon>
    </lineage>
</organism>
<keyword evidence="5" id="KW-0598">Phosphotransferase system</keyword>
<evidence type="ECO:0000256" key="1">
    <source>
        <dbReference type="ARBA" id="ARBA00004651"/>
    </source>
</evidence>
<name>A0A6I8MDZ0_9FUSO</name>
<evidence type="ECO:0000313" key="11">
    <source>
        <dbReference type="Proteomes" id="UP000419017"/>
    </source>
</evidence>
<keyword evidence="6 9" id="KW-0812">Transmembrane</keyword>
<dbReference type="EMBL" id="CABWIB010000001">
    <property type="protein sequence ID" value="VWL85664.1"/>
    <property type="molecule type" value="Genomic_DNA"/>
</dbReference>
<keyword evidence="3" id="KW-1003">Cell membrane</keyword>
<evidence type="ECO:0000313" key="10">
    <source>
        <dbReference type="EMBL" id="VWL85664.1"/>
    </source>
</evidence>
<feature type="transmembrane region" description="Helical" evidence="9">
    <location>
        <begin position="69"/>
        <end position="87"/>
    </location>
</feature>
<keyword evidence="2" id="KW-0813">Transport</keyword>
<dbReference type="PROSITE" id="PS51106">
    <property type="entry name" value="PTS_EIIC_TYPE_4"/>
    <property type="match status" value="1"/>
</dbReference>
<dbReference type="PANTHER" id="PTHR32502">
    <property type="entry name" value="N-ACETYLGALACTOSAMINE PERMEASE II COMPONENT-RELATED"/>
    <property type="match status" value="1"/>
</dbReference>
<dbReference type="Pfam" id="PF03609">
    <property type="entry name" value="EII-Sor"/>
    <property type="match status" value="1"/>
</dbReference>
<evidence type="ECO:0000256" key="7">
    <source>
        <dbReference type="ARBA" id="ARBA00022989"/>
    </source>
</evidence>
<keyword evidence="7 9" id="KW-1133">Transmembrane helix</keyword>
<feature type="transmembrane region" description="Helical" evidence="9">
    <location>
        <begin position="135"/>
        <end position="158"/>
    </location>
</feature>
<evidence type="ECO:0000256" key="5">
    <source>
        <dbReference type="ARBA" id="ARBA00022683"/>
    </source>
</evidence>
<evidence type="ECO:0000256" key="4">
    <source>
        <dbReference type="ARBA" id="ARBA00022597"/>
    </source>
</evidence>
<evidence type="ECO:0000256" key="3">
    <source>
        <dbReference type="ARBA" id="ARBA00022475"/>
    </source>
</evidence>
<accession>A0A6I8MDZ0</accession>
<feature type="transmembrane region" description="Helical" evidence="9">
    <location>
        <begin position="30"/>
        <end position="57"/>
    </location>
</feature>
<sequence length="253" mass="26713">MFIKALLIAIYAGIAGIEQFDGLQSLHRPVIAGLVIGLILGDVQTGLVVGGTIELAWAGLVPLAGAQPPNIVVGGVLGVTYAIIANVSPQEALGTVFPLASLGTIIVILMFALYSGMMGYADKAAEEARPSGISFTIWFQAVIRFVLFGAIGFLFVMYGANSLKDLINLLPKVVVDGFGVAGGMMPFIGFAILLNIMLKKEYAGFLMFGFVLAAYLHLDMVAITLVGVSIAMYDFFRPTAEVSKVEGVEEDGI</sequence>
<dbReference type="GO" id="GO:0009401">
    <property type="term" value="P:phosphoenolpyruvate-dependent sugar phosphotransferase system"/>
    <property type="evidence" value="ECO:0007669"/>
    <property type="project" value="UniProtKB-KW"/>
</dbReference>
<keyword evidence="11" id="KW-1185">Reference proteome</keyword>
<dbReference type="PANTHER" id="PTHR32502:SF8">
    <property type="entry name" value="N-ACETYLGALACTOSAMINE PERMEASE IIC COMPONENT 1"/>
    <property type="match status" value="1"/>
</dbReference>
<feature type="transmembrane region" description="Helical" evidence="9">
    <location>
        <begin position="178"/>
        <end position="198"/>
    </location>
</feature>
<dbReference type="Proteomes" id="UP000419017">
    <property type="component" value="Unassembled WGS sequence"/>
</dbReference>
<keyword evidence="4" id="KW-0762">Sugar transport</keyword>
<evidence type="ECO:0000256" key="9">
    <source>
        <dbReference type="SAM" id="Phobius"/>
    </source>
</evidence>
<evidence type="ECO:0000256" key="8">
    <source>
        <dbReference type="ARBA" id="ARBA00023136"/>
    </source>
</evidence>
<dbReference type="AlphaFoldDB" id="A0A6I8MDZ0"/>
<dbReference type="InterPro" id="IPR004700">
    <property type="entry name" value="PTS_IIC_man"/>
</dbReference>
<reference evidence="10 11" key="1">
    <citation type="submission" date="2019-10" db="EMBL/GenBank/DDBJ databases">
        <authorList>
            <person name="Blom J."/>
        </authorList>
    </citation>
    <scope>NUCLEOTIDE SEQUENCE [LARGE SCALE GENOMIC DNA]</scope>
    <source>
        <strain evidence="10 11">ES3154-GLU</strain>
    </source>
</reference>